<evidence type="ECO:0008006" key="3">
    <source>
        <dbReference type="Google" id="ProtNLM"/>
    </source>
</evidence>
<dbReference type="RefSeq" id="WP_105911420.1">
    <property type="nucleotide sequence ID" value="NZ_JAMXDI010000006.1"/>
</dbReference>
<comment type="caution">
    <text evidence="1">The sequence shown here is derived from an EMBL/GenBank/DDBJ whole genome shotgun (WGS) entry which is preliminary data.</text>
</comment>
<accession>A0A2S9SU61</accession>
<proteinExistence type="predicted"/>
<name>A0A2S9SU61_9BACT</name>
<dbReference type="Proteomes" id="UP000238649">
    <property type="component" value="Unassembled WGS sequence"/>
</dbReference>
<gene>
    <name evidence="1" type="ORF">CJ671_03905</name>
</gene>
<evidence type="ECO:0000313" key="1">
    <source>
        <dbReference type="EMBL" id="PRM90130.1"/>
    </source>
</evidence>
<dbReference type="EMBL" id="NXGH01000008">
    <property type="protein sequence ID" value="PRM90130.1"/>
    <property type="molecule type" value="Genomic_DNA"/>
</dbReference>
<protein>
    <recommendedName>
        <fullName evidence="3">DNA-binding protein</fullName>
    </recommendedName>
</protein>
<sequence>MEIKPDKLIKKMEVLDYVCIGETKIDEIIKDGKFVKPIFIDGFSHALYSINEVQEWIKLQRQKRDENSDVSKIVKKQQK</sequence>
<dbReference type="AlphaFoldDB" id="A0A2S9SU61"/>
<organism evidence="1 2">
    <name type="scientific">Aliarcobacter cryaerophilus</name>
    <dbReference type="NCBI Taxonomy" id="28198"/>
    <lineage>
        <taxon>Bacteria</taxon>
        <taxon>Pseudomonadati</taxon>
        <taxon>Campylobacterota</taxon>
        <taxon>Epsilonproteobacteria</taxon>
        <taxon>Campylobacterales</taxon>
        <taxon>Arcobacteraceae</taxon>
        <taxon>Aliarcobacter</taxon>
    </lineage>
</organism>
<dbReference type="OrthoDB" id="5348545at2"/>
<evidence type="ECO:0000313" key="2">
    <source>
        <dbReference type="Proteomes" id="UP000238649"/>
    </source>
</evidence>
<reference evidence="1 2" key="1">
    <citation type="submission" date="2017-09" db="EMBL/GenBank/DDBJ databases">
        <title>Reassesment of A. cryaerophilus.</title>
        <authorList>
            <person name="Perez-Cataluna A."/>
            <person name="Collado L."/>
            <person name="Salgado O."/>
            <person name="Lefinanco V."/>
            <person name="Figueras M.J."/>
        </authorList>
    </citation>
    <scope>NUCLEOTIDE SEQUENCE [LARGE SCALE GENOMIC DNA]</scope>
    <source>
        <strain evidence="1 2">LMG 9871</strain>
    </source>
</reference>